<dbReference type="OMA" id="WRICRSF"/>
<dbReference type="AlphaFoldDB" id="A0A0N1PBL7"/>
<dbReference type="VEuPathDB" id="TriTrypDB:Lsey_0102_0180"/>
<accession>A0A0N1PBL7</accession>
<organism evidence="2 3">
    <name type="scientific">Leptomonas seymouri</name>
    <dbReference type="NCBI Taxonomy" id="5684"/>
    <lineage>
        <taxon>Eukaryota</taxon>
        <taxon>Discoba</taxon>
        <taxon>Euglenozoa</taxon>
        <taxon>Kinetoplastea</taxon>
        <taxon>Metakinetoplastina</taxon>
        <taxon>Trypanosomatida</taxon>
        <taxon>Trypanosomatidae</taxon>
        <taxon>Leishmaniinae</taxon>
        <taxon>Leptomonas</taxon>
    </lineage>
</organism>
<protein>
    <recommendedName>
        <fullName evidence="4">Folate receptor-like domain-containing protein</fullName>
    </recommendedName>
</protein>
<keyword evidence="3" id="KW-1185">Reference proteome</keyword>
<name>A0A0N1PBL7_LEPSE</name>
<proteinExistence type="predicted"/>
<dbReference type="OrthoDB" id="258686at2759"/>
<evidence type="ECO:0000256" key="1">
    <source>
        <dbReference type="SAM" id="SignalP"/>
    </source>
</evidence>
<evidence type="ECO:0000313" key="3">
    <source>
        <dbReference type="Proteomes" id="UP000038009"/>
    </source>
</evidence>
<evidence type="ECO:0008006" key="4">
    <source>
        <dbReference type="Google" id="ProtNLM"/>
    </source>
</evidence>
<reference evidence="2 3" key="1">
    <citation type="journal article" date="2015" name="PLoS Pathog.">
        <title>Leptomonas seymouri: Adaptations to the Dixenous Life Cycle Analyzed by Genome Sequencing, Transcriptome Profiling and Co-infection with Leishmania donovani.</title>
        <authorList>
            <person name="Kraeva N."/>
            <person name="Butenko A."/>
            <person name="Hlavacova J."/>
            <person name="Kostygov A."/>
            <person name="Myskova J."/>
            <person name="Grybchuk D."/>
            <person name="Lestinova T."/>
            <person name="Votypka J."/>
            <person name="Volf P."/>
            <person name="Opperdoes F."/>
            <person name="Flegontov P."/>
            <person name="Lukes J."/>
            <person name="Yurchenko V."/>
        </authorList>
    </citation>
    <scope>NUCLEOTIDE SEQUENCE [LARGE SCALE GENOMIC DNA]</scope>
    <source>
        <strain evidence="2 3">ATCC 30220</strain>
    </source>
</reference>
<keyword evidence="1" id="KW-0732">Signal</keyword>
<feature type="signal peptide" evidence="1">
    <location>
        <begin position="1"/>
        <end position="23"/>
    </location>
</feature>
<evidence type="ECO:0000313" key="2">
    <source>
        <dbReference type="EMBL" id="KPI87108.1"/>
    </source>
</evidence>
<gene>
    <name evidence="2" type="ORF">ABL78_3820</name>
</gene>
<feature type="chain" id="PRO_5005879664" description="Folate receptor-like domain-containing protein" evidence="1">
    <location>
        <begin position="24"/>
        <end position="268"/>
    </location>
</feature>
<dbReference type="EMBL" id="LJSK01000102">
    <property type="protein sequence ID" value="KPI87108.1"/>
    <property type="molecule type" value="Genomic_DNA"/>
</dbReference>
<comment type="caution">
    <text evidence="2">The sequence shown here is derived from an EMBL/GenBank/DDBJ whole genome shotgun (WGS) entry which is preliminary data.</text>
</comment>
<sequence length="268" mass="29057">MNMRFFSCLPLFIVALLCAMACAASDKCYVTDKRPLVPFGLELCYMHSHKSCCLPGFDKEIQTAYSNTVPKGEGCGPGSQRIFTSLYALREYLCLPCDPNEPSYRFESVKGDIVDGGVVPPSPSSVAGEQTWRICRSFLYGKLGSNQGLWGDRGSRYAECGVIVSSCIATPVFNIETATFQKPSSSCKPSNELVFPSVAFPGASDPALEMLASVTQSMPDFQIVVVNDSDPNYNYSKTPCFGRNEATGVLKQGILWLGCLASLLLGLL</sequence>
<dbReference type="Proteomes" id="UP000038009">
    <property type="component" value="Unassembled WGS sequence"/>
</dbReference>